<dbReference type="Proteomes" id="UP001501326">
    <property type="component" value="Unassembled WGS sequence"/>
</dbReference>
<dbReference type="RefSeq" id="WP_344192734.1">
    <property type="nucleotide sequence ID" value="NZ_BAAARN010000001.1"/>
</dbReference>
<evidence type="ECO:0000256" key="1">
    <source>
        <dbReference type="SAM" id="Phobius"/>
    </source>
</evidence>
<feature type="transmembrane region" description="Helical" evidence="1">
    <location>
        <begin position="204"/>
        <end position="223"/>
    </location>
</feature>
<feature type="transmembrane region" description="Helical" evidence="1">
    <location>
        <begin position="20"/>
        <end position="40"/>
    </location>
</feature>
<protein>
    <submittedName>
        <fullName evidence="2">ABC transporter permease</fullName>
    </submittedName>
</protein>
<dbReference type="Pfam" id="PF12679">
    <property type="entry name" value="ABC2_membrane_2"/>
    <property type="match status" value="1"/>
</dbReference>
<sequence>MNPTIARLSSQALLGRRRGVVLVLIPAVLLLLAVIVGLLTDDVAVGYDAVTSLGFTLALPLVALLAATAVLGPEVDDGSIVYLLSKPVSRHVVAVSKFVIAWAATMVLGALPVLVAGLVLDVGDLRQALAWGVGAAVAGTAYTALFLALAAFTRHAVVVGLLFALLWEGVLGNLLDGIRWLAIGPWGREVAAAVSDRVPSPEVGLTYAVVAAVLVTAGSVWFTGDRLRSFTLRGDE</sequence>
<reference evidence="2 3" key="1">
    <citation type="journal article" date="2019" name="Int. J. Syst. Evol. Microbiol.">
        <title>The Global Catalogue of Microorganisms (GCM) 10K type strain sequencing project: providing services to taxonomists for standard genome sequencing and annotation.</title>
        <authorList>
            <consortium name="The Broad Institute Genomics Platform"/>
            <consortium name="The Broad Institute Genome Sequencing Center for Infectious Disease"/>
            <person name="Wu L."/>
            <person name="Ma J."/>
        </authorList>
    </citation>
    <scope>NUCLEOTIDE SEQUENCE [LARGE SCALE GENOMIC DNA]</scope>
    <source>
        <strain evidence="2 3">JCM 16378</strain>
    </source>
</reference>
<keyword evidence="1" id="KW-0472">Membrane</keyword>
<keyword evidence="1" id="KW-0812">Transmembrane</keyword>
<keyword evidence="3" id="KW-1185">Reference proteome</keyword>
<feature type="transmembrane region" description="Helical" evidence="1">
    <location>
        <begin position="156"/>
        <end position="175"/>
    </location>
</feature>
<name>A0ABN3US97_9MICO</name>
<comment type="caution">
    <text evidence="2">The sequence shown here is derived from an EMBL/GenBank/DDBJ whole genome shotgun (WGS) entry which is preliminary data.</text>
</comment>
<accession>A0ABN3US97</accession>
<proteinExistence type="predicted"/>
<organism evidence="2 3">
    <name type="scientific">Pedococcus aerophilus</name>
    <dbReference type="NCBI Taxonomy" id="436356"/>
    <lineage>
        <taxon>Bacteria</taxon>
        <taxon>Bacillati</taxon>
        <taxon>Actinomycetota</taxon>
        <taxon>Actinomycetes</taxon>
        <taxon>Micrococcales</taxon>
        <taxon>Intrasporangiaceae</taxon>
        <taxon>Pedococcus</taxon>
    </lineage>
</organism>
<feature type="transmembrane region" description="Helical" evidence="1">
    <location>
        <begin position="92"/>
        <end position="116"/>
    </location>
</feature>
<keyword evidence="1" id="KW-1133">Transmembrane helix</keyword>
<feature type="transmembrane region" description="Helical" evidence="1">
    <location>
        <begin position="128"/>
        <end position="149"/>
    </location>
</feature>
<evidence type="ECO:0000313" key="3">
    <source>
        <dbReference type="Proteomes" id="UP001501326"/>
    </source>
</evidence>
<evidence type="ECO:0000313" key="2">
    <source>
        <dbReference type="EMBL" id="GAA2736146.1"/>
    </source>
</evidence>
<feature type="transmembrane region" description="Helical" evidence="1">
    <location>
        <begin position="52"/>
        <end position="71"/>
    </location>
</feature>
<dbReference type="EMBL" id="BAAARN010000001">
    <property type="protein sequence ID" value="GAA2736146.1"/>
    <property type="molecule type" value="Genomic_DNA"/>
</dbReference>
<gene>
    <name evidence="2" type="ORF">GCM10009867_20140</name>
</gene>